<dbReference type="AlphaFoldDB" id="Q0W7T4"/>
<dbReference type="InterPro" id="IPR036866">
    <property type="entry name" value="RibonucZ/Hydroxyglut_hydro"/>
</dbReference>
<proteinExistence type="predicted"/>
<evidence type="ECO:0000256" key="2">
    <source>
        <dbReference type="ARBA" id="ARBA00022723"/>
    </source>
</evidence>
<dbReference type="PANTHER" id="PTHR46233:SF3">
    <property type="entry name" value="HYDROXYACYLGLUTATHIONE HYDROLASE GLOC"/>
    <property type="match status" value="1"/>
</dbReference>
<dbReference type="KEGG" id="rci:RCIX44"/>
<keyword evidence="3" id="KW-0378">Hydrolase</keyword>
<keyword evidence="2" id="KW-0479">Metal-binding</keyword>
<dbReference type="SMART" id="SM00849">
    <property type="entry name" value="Lactamase_B"/>
    <property type="match status" value="1"/>
</dbReference>
<evidence type="ECO:0000313" key="6">
    <source>
        <dbReference type="EMBL" id="CAJ35559.1"/>
    </source>
</evidence>
<sequence>MASTILSTGNSFTNAYLLKDDKAVAIIDAGLPGHEKKIFAALEADGIARDQVKLIILTHGHGDHYGSLSALKDALHVPVMAGWPDASYIEKGESAPVVPISLAGRMIGLFTGAKVTPCKVDVIVKEDMDLSSYGIDARVLTMPGHTIGSLAVLASDGSCAVGDNLAALVFKNRPGMPPFAESPELIGAGLKKVLDSGSRYIYPGHGNRWDASTVRKKFLL</sequence>
<dbReference type="PANTHER" id="PTHR46233">
    <property type="entry name" value="HYDROXYACYLGLUTATHIONE HYDROLASE GLOC"/>
    <property type="match status" value="1"/>
</dbReference>
<dbReference type="Proteomes" id="UP000000663">
    <property type="component" value="Chromosome"/>
</dbReference>
<feature type="domain" description="Metallo-beta-lactamase" evidence="5">
    <location>
        <begin position="12"/>
        <end position="205"/>
    </location>
</feature>
<dbReference type="InterPro" id="IPR051453">
    <property type="entry name" value="MBL_Glyoxalase_II"/>
</dbReference>
<dbReference type="STRING" id="351160.RCIX44"/>
<protein>
    <recommendedName>
        <fullName evidence="5">Metallo-beta-lactamase domain-containing protein</fullName>
    </recommendedName>
</protein>
<dbReference type="Gene3D" id="3.60.15.10">
    <property type="entry name" value="Ribonuclease Z/Hydroxyacylglutathione hydrolase-like"/>
    <property type="match status" value="1"/>
</dbReference>
<dbReference type="eggNOG" id="arCOG00504">
    <property type="taxonomic scope" value="Archaea"/>
</dbReference>
<dbReference type="SUPFAM" id="SSF56281">
    <property type="entry name" value="Metallo-hydrolase/oxidoreductase"/>
    <property type="match status" value="1"/>
</dbReference>
<gene>
    <name evidence="6" type="ORF">RCIX44</name>
</gene>
<dbReference type="OrthoDB" id="197151at2157"/>
<evidence type="ECO:0000256" key="3">
    <source>
        <dbReference type="ARBA" id="ARBA00022801"/>
    </source>
</evidence>
<dbReference type="Pfam" id="PF00753">
    <property type="entry name" value="Lactamase_B"/>
    <property type="match status" value="1"/>
</dbReference>
<evidence type="ECO:0000313" key="7">
    <source>
        <dbReference type="Proteomes" id="UP000000663"/>
    </source>
</evidence>
<organism evidence="6 7">
    <name type="scientific">Methanocella arvoryzae (strain DSM 22066 / NBRC 105507 / MRE50)</name>
    <dbReference type="NCBI Taxonomy" id="351160"/>
    <lineage>
        <taxon>Archaea</taxon>
        <taxon>Methanobacteriati</taxon>
        <taxon>Methanobacteriota</taxon>
        <taxon>Stenosarchaea group</taxon>
        <taxon>Methanomicrobia</taxon>
        <taxon>Methanocellales</taxon>
        <taxon>Methanocellaceae</taxon>
        <taxon>Methanocella</taxon>
    </lineage>
</organism>
<accession>Q0W7T4</accession>
<dbReference type="GO" id="GO:0046872">
    <property type="term" value="F:metal ion binding"/>
    <property type="evidence" value="ECO:0007669"/>
    <property type="project" value="UniProtKB-KW"/>
</dbReference>
<keyword evidence="7" id="KW-1185">Reference proteome</keyword>
<name>Q0W7T4_METAR</name>
<evidence type="ECO:0000256" key="4">
    <source>
        <dbReference type="ARBA" id="ARBA00022833"/>
    </source>
</evidence>
<keyword evidence="4" id="KW-0862">Zinc</keyword>
<dbReference type="RefSeq" id="WP_012036935.1">
    <property type="nucleotide sequence ID" value="NC_009464.1"/>
</dbReference>
<dbReference type="GeneID" id="5145607"/>
<dbReference type="GO" id="GO:0016787">
    <property type="term" value="F:hydrolase activity"/>
    <property type="evidence" value="ECO:0007669"/>
    <property type="project" value="UniProtKB-KW"/>
</dbReference>
<evidence type="ECO:0000256" key="1">
    <source>
        <dbReference type="ARBA" id="ARBA00001947"/>
    </source>
</evidence>
<comment type="cofactor">
    <cofactor evidence="1">
        <name>Zn(2+)</name>
        <dbReference type="ChEBI" id="CHEBI:29105"/>
    </cofactor>
</comment>
<reference evidence="6 7" key="1">
    <citation type="journal article" date="2006" name="Science">
        <title>Genome of rice cluster I archaea -- the key methane producers in the rice rhizosphere.</title>
        <authorList>
            <person name="Erkel C."/>
            <person name="Kube M."/>
            <person name="Reinhardt R."/>
            <person name="Liesack W."/>
        </authorList>
    </citation>
    <scope>NUCLEOTIDE SEQUENCE [LARGE SCALE GENOMIC DNA]</scope>
    <source>
        <strain evidence="7">DSM 22066 / NBRC 105507 / MRE50</strain>
    </source>
</reference>
<evidence type="ECO:0000259" key="5">
    <source>
        <dbReference type="SMART" id="SM00849"/>
    </source>
</evidence>
<dbReference type="EMBL" id="AM114193">
    <property type="protein sequence ID" value="CAJ35559.1"/>
    <property type="molecule type" value="Genomic_DNA"/>
</dbReference>
<dbReference type="InterPro" id="IPR001279">
    <property type="entry name" value="Metallo-B-lactamas"/>
</dbReference>